<gene>
    <name evidence="1" type="ORF">PMG25_05075</name>
</gene>
<comment type="caution">
    <text evidence="1">The sequence shown here is derived from an EMBL/GenBank/DDBJ whole genome shotgun (WGS) entry which is preliminary data.</text>
</comment>
<sequence>MSQVSKTVTFNKTKVILGEGKDEQLFFSGLIKYLGLEDIQIENYGGKGNLKKFLKTVPLMPGFSSVVALGITGDADDSFTSKSQSIQ</sequence>
<proteinExistence type="predicted"/>
<name>A0ABT7B2R3_9CYAN</name>
<evidence type="ECO:0000313" key="1">
    <source>
        <dbReference type="EMBL" id="MDJ1173460.1"/>
    </source>
</evidence>
<dbReference type="Proteomes" id="UP001235849">
    <property type="component" value="Unassembled WGS sequence"/>
</dbReference>
<reference evidence="1 2" key="1">
    <citation type="submission" date="2023-01" db="EMBL/GenBank/DDBJ databases">
        <title>Novel diversity within Roseofilum (Cyanobacteria; Desertifilaceae) from marine benthic mats with descriptions of four novel species.</title>
        <authorList>
            <person name="Wang Y."/>
            <person name="Berthold D.E."/>
            <person name="Hu J."/>
            <person name="Lefler F.W."/>
            <person name="Laughinghouse H.D. IV."/>
        </authorList>
    </citation>
    <scope>NUCLEOTIDE SEQUENCE [LARGE SCALE GENOMIC DNA]</scope>
    <source>
        <strain evidence="1 2">BLCC-M114</strain>
    </source>
</reference>
<accession>A0ABT7B2R3</accession>
<dbReference type="RefSeq" id="WP_283765823.1">
    <property type="nucleotide sequence ID" value="NZ_JAQOSO010000022.1"/>
</dbReference>
<protein>
    <submittedName>
        <fullName evidence="1">Uncharacterized protein</fullName>
    </submittedName>
</protein>
<organism evidence="1 2">
    <name type="scientific">Roseofilum capinflatum BLCC-M114</name>
    <dbReference type="NCBI Taxonomy" id="3022440"/>
    <lineage>
        <taxon>Bacteria</taxon>
        <taxon>Bacillati</taxon>
        <taxon>Cyanobacteriota</taxon>
        <taxon>Cyanophyceae</taxon>
        <taxon>Desertifilales</taxon>
        <taxon>Desertifilaceae</taxon>
        <taxon>Roseofilum</taxon>
        <taxon>Roseofilum capinflatum</taxon>
    </lineage>
</organism>
<dbReference type="InterPro" id="IPR024508">
    <property type="entry name" value="DUF3226"/>
</dbReference>
<keyword evidence="2" id="KW-1185">Reference proteome</keyword>
<evidence type="ECO:0000313" key="2">
    <source>
        <dbReference type="Proteomes" id="UP001235849"/>
    </source>
</evidence>
<dbReference type="EMBL" id="JAQOSO010000022">
    <property type="protein sequence ID" value="MDJ1173460.1"/>
    <property type="molecule type" value="Genomic_DNA"/>
</dbReference>
<dbReference type="Pfam" id="PF11536">
    <property type="entry name" value="DUF3226"/>
    <property type="match status" value="1"/>
</dbReference>